<comment type="caution">
    <text evidence="5">The sequence shown here is derived from an EMBL/GenBank/DDBJ whole genome shotgun (WGS) entry which is preliminary data.</text>
</comment>
<evidence type="ECO:0000313" key="6">
    <source>
        <dbReference type="Proteomes" id="UP000078397"/>
    </source>
</evidence>
<keyword evidence="6" id="KW-1185">Reference proteome</keyword>
<keyword evidence="3" id="KW-0812">Transmembrane</keyword>
<gene>
    <name evidence="5" type="ORF">VFPPC_01137</name>
</gene>
<dbReference type="PANTHER" id="PTHR12203:SF35">
    <property type="entry name" value="PROTEIN O-GLUCOSYLTRANSFERASE 1"/>
    <property type="match status" value="1"/>
</dbReference>
<evidence type="ECO:0000256" key="3">
    <source>
        <dbReference type="SAM" id="Phobius"/>
    </source>
</evidence>
<feature type="transmembrane region" description="Helical" evidence="3">
    <location>
        <begin position="84"/>
        <end position="106"/>
    </location>
</feature>
<sequence>MRDWLSGPRAAVTSFTAGAIMFSIGTYIATHQVMGSTYICFAPLDSRSQTTLLQYVGLVLDATAIVHLWRILAWTRSVKLRLRTLSNILLTSSLLLLPVWTFARLFSSGPQSSVGFGFLYGFDVLVDSFAFATLTIGLSVWTCETNPVVSTAVTTFLYGTWRAGVNVFNLGGWMYLSRSASLGPLWLITCGLAIFLYAHDIRSVVFIRRTLFVAFMASILITATIFTFVRPISRFEKRHPINDLIYEARVIHDRWLVKAATSTTLATAVMTYEERHGGRPPPPKFGDWYQYASGSAVIDEFQQIDSDLDIFWSLSPENLRKRVLSALANPDVGSIIVADGQVTMNSSGNHVENLDLRELADMIQKFSRHLPDMVLPINLNLVPRVLPSWTNTQLHSRSYLHSMAKIISKRSQNGSAPFGEVFGSGYAELRERDPIRYQTWVKHFRRAHAEACPSTSRAQTSPHWNIGRFCAGCVKDHSRGQLLDNWQRSLDLCAQPDLNHLHSFAMTDLGVAPIQDLVPLFGPSKTGGFRDILIPLSQSQQNRPDDLEPFSKRKDTLFWRSTIGTHGINEQSTRGSHKLRLLHLINNADTRDRVTMILPVLGVDNQFRSESVSVREANRDLSFDVSASDLSACKGKNCDAIKKAYGTGGQLEDPFKYRYVLVTDEDDGPPATMLTMLHSQCLPFISTIFKTWYTDRLTPWLHFVPIDPRYQALHTTLLYFTGTANKAKMKGINTYLKGRSSDAEWIAQQGQRWANKSLGKKDMEIYLFRLLLEWGRLIDDRRDEIGYRKRSNGEFQGDEWTR</sequence>
<evidence type="ECO:0000256" key="2">
    <source>
        <dbReference type="ARBA" id="ARBA00022679"/>
    </source>
</evidence>
<keyword evidence="3" id="KW-1133">Transmembrane helix</keyword>
<feature type="transmembrane region" description="Helical" evidence="3">
    <location>
        <begin position="180"/>
        <end position="198"/>
    </location>
</feature>
<feature type="transmembrane region" description="Helical" evidence="3">
    <location>
        <begin position="148"/>
        <end position="168"/>
    </location>
</feature>
<feature type="transmembrane region" description="Helical" evidence="3">
    <location>
        <begin position="210"/>
        <end position="229"/>
    </location>
</feature>
<evidence type="ECO:0000256" key="1">
    <source>
        <dbReference type="ARBA" id="ARBA00010118"/>
    </source>
</evidence>
<dbReference type="GO" id="GO:0016740">
    <property type="term" value="F:transferase activity"/>
    <property type="evidence" value="ECO:0007669"/>
    <property type="project" value="UniProtKB-KW"/>
</dbReference>
<dbReference type="PANTHER" id="PTHR12203">
    <property type="entry name" value="KDEL LYS-ASP-GLU-LEU CONTAINING - RELATED"/>
    <property type="match status" value="1"/>
</dbReference>
<protein>
    <submittedName>
        <fullName evidence="5">Glycosyltransferase family 90 protein</fullName>
    </submittedName>
</protein>
<dbReference type="Proteomes" id="UP000078397">
    <property type="component" value="Unassembled WGS sequence"/>
</dbReference>
<dbReference type="GeneID" id="28845014"/>
<keyword evidence="3" id="KW-0472">Membrane</keyword>
<dbReference type="EMBL" id="LSBJ02000001">
    <property type="protein sequence ID" value="OAQ73424.1"/>
    <property type="molecule type" value="Genomic_DNA"/>
</dbReference>
<feature type="domain" description="Glycosyl transferase CAP10" evidence="4">
    <location>
        <begin position="494"/>
        <end position="774"/>
    </location>
</feature>
<evidence type="ECO:0000313" key="5">
    <source>
        <dbReference type="EMBL" id="OAQ73424.1"/>
    </source>
</evidence>
<dbReference type="KEGG" id="pchm:VFPPC_01137"/>
<comment type="similarity">
    <text evidence="1">Belongs to the glycosyltransferase 90 family.</text>
</comment>
<dbReference type="STRING" id="1380566.A0A179G6L1"/>
<proteinExistence type="inferred from homology"/>
<dbReference type="InterPro" id="IPR006598">
    <property type="entry name" value="CAP10"/>
</dbReference>
<feature type="transmembrane region" description="Helical" evidence="3">
    <location>
        <begin position="52"/>
        <end position="72"/>
    </location>
</feature>
<dbReference type="AlphaFoldDB" id="A0A179G6L1"/>
<keyword evidence="2" id="KW-0808">Transferase</keyword>
<dbReference type="RefSeq" id="XP_018149507.1">
    <property type="nucleotide sequence ID" value="XM_018281020.1"/>
</dbReference>
<reference evidence="5 6" key="1">
    <citation type="journal article" date="2016" name="PLoS Pathog.">
        <title>Biosynthesis of antibiotic leucinostatins in bio-control fungus Purpureocillium lilacinum and their inhibition on phytophthora revealed by genome mining.</title>
        <authorList>
            <person name="Wang G."/>
            <person name="Liu Z."/>
            <person name="Lin R."/>
            <person name="Li E."/>
            <person name="Mao Z."/>
            <person name="Ling J."/>
            <person name="Yang Y."/>
            <person name="Yin W.B."/>
            <person name="Xie B."/>
        </authorList>
    </citation>
    <scope>NUCLEOTIDE SEQUENCE [LARGE SCALE GENOMIC DNA]</scope>
    <source>
        <strain evidence="5">170</strain>
    </source>
</reference>
<accession>A0A179G6L1</accession>
<feature type="transmembrane region" description="Helical" evidence="3">
    <location>
        <begin position="12"/>
        <end position="32"/>
    </location>
</feature>
<dbReference type="SMART" id="SM00672">
    <property type="entry name" value="CAP10"/>
    <property type="match status" value="1"/>
</dbReference>
<organism evidence="5 6">
    <name type="scientific">Pochonia chlamydosporia 170</name>
    <dbReference type="NCBI Taxonomy" id="1380566"/>
    <lineage>
        <taxon>Eukaryota</taxon>
        <taxon>Fungi</taxon>
        <taxon>Dikarya</taxon>
        <taxon>Ascomycota</taxon>
        <taxon>Pezizomycotina</taxon>
        <taxon>Sordariomycetes</taxon>
        <taxon>Hypocreomycetidae</taxon>
        <taxon>Hypocreales</taxon>
        <taxon>Clavicipitaceae</taxon>
        <taxon>Pochonia</taxon>
    </lineage>
</organism>
<dbReference type="InterPro" id="IPR051091">
    <property type="entry name" value="O-Glucosyltr/Glycosyltrsf_90"/>
</dbReference>
<feature type="transmembrane region" description="Helical" evidence="3">
    <location>
        <begin position="118"/>
        <end position="141"/>
    </location>
</feature>
<dbReference type="OrthoDB" id="541052at2759"/>
<name>A0A179G6L1_METCM</name>
<evidence type="ECO:0000259" key="4">
    <source>
        <dbReference type="SMART" id="SM00672"/>
    </source>
</evidence>